<evidence type="ECO:0000313" key="2">
    <source>
        <dbReference type="EMBL" id="RUT01382.1"/>
    </source>
</evidence>
<dbReference type="RefSeq" id="WP_127085058.1">
    <property type="nucleotide sequence ID" value="NZ_RSCL01000020.1"/>
</dbReference>
<dbReference type="EMBL" id="RSCL01000020">
    <property type="protein sequence ID" value="RUT01382.1"/>
    <property type="molecule type" value="Genomic_DNA"/>
</dbReference>
<name>A0A3S1CDK9_9CYAN</name>
<dbReference type="Proteomes" id="UP000271624">
    <property type="component" value="Unassembled WGS sequence"/>
</dbReference>
<proteinExistence type="predicted"/>
<dbReference type="AlphaFoldDB" id="A0A3S1CDK9"/>
<gene>
    <name evidence="2" type="ORF">DSM106972_069330</name>
</gene>
<feature type="signal peptide" evidence="1">
    <location>
        <begin position="1"/>
        <end position="22"/>
    </location>
</feature>
<comment type="caution">
    <text evidence="2">The sequence shown here is derived from an EMBL/GenBank/DDBJ whole genome shotgun (WGS) entry which is preliminary data.</text>
</comment>
<accession>A0A3S1CDK9</accession>
<organism evidence="2 3">
    <name type="scientific">Dulcicalothrix desertica PCC 7102</name>
    <dbReference type="NCBI Taxonomy" id="232991"/>
    <lineage>
        <taxon>Bacteria</taxon>
        <taxon>Bacillati</taxon>
        <taxon>Cyanobacteriota</taxon>
        <taxon>Cyanophyceae</taxon>
        <taxon>Nostocales</taxon>
        <taxon>Calotrichaceae</taxon>
        <taxon>Dulcicalothrix</taxon>
    </lineage>
</organism>
<reference evidence="2" key="2">
    <citation type="journal article" date="2019" name="Genome Biol. Evol.">
        <title>Day and night: Metabolic profiles and evolutionary relationships of six axenic non-marine cyanobacteria.</title>
        <authorList>
            <person name="Will S.E."/>
            <person name="Henke P."/>
            <person name="Boedeker C."/>
            <person name="Huang S."/>
            <person name="Brinkmann H."/>
            <person name="Rohde M."/>
            <person name="Jarek M."/>
            <person name="Friedl T."/>
            <person name="Seufert S."/>
            <person name="Schumacher M."/>
            <person name="Overmann J."/>
            <person name="Neumann-Schaal M."/>
            <person name="Petersen J."/>
        </authorList>
    </citation>
    <scope>NUCLEOTIDE SEQUENCE [LARGE SCALE GENOMIC DNA]</scope>
    <source>
        <strain evidence="2">PCC 7102</strain>
    </source>
</reference>
<keyword evidence="3" id="KW-1185">Reference proteome</keyword>
<keyword evidence="1" id="KW-0732">Signal</keyword>
<reference evidence="2" key="1">
    <citation type="submission" date="2018-12" db="EMBL/GenBank/DDBJ databases">
        <authorList>
            <person name="Will S."/>
            <person name="Neumann-Schaal M."/>
            <person name="Henke P."/>
        </authorList>
    </citation>
    <scope>NUCLEOTIDE SEQUENCE</scope>
    <source>
        <strain evidence="2">PCC 7102</strain>
    </source>
</reference>
<evidence type="ECO:0000256" key="1">
    <source>
        <dbReference type="SAM" id="SignalP"/>
    </source>
</evidence>
<protein>
    <submittedName>
        <fullName evidence="2">Uncharacterized protein</fullName>
    </submittedName>
</protein>
<dbReference type="OrthoDB" id="510960at2"/>
<sequence>MKIAFSLLIAGALTLFYPSAIISTPAQTSTQRNVNFNLVKDKRGNIIAINNLTIDNRRYNAKFIYGTFGEIFKNPTTTAFWENQQTAERALNAINTALNARKGAAIKIGVIPRNELSNAGSGNNFMIPVAQQRIVRQYGKERTENVYVNGVLGGFNEKQKIWSNYSFDAFSVTPDTPFMFVKLEPR</sequence>
<evidence type="ECO:0000313" key="3">
    <source>
        <dbReference type="Proteomes" id="UP000271624"/>
    </source>
</evidence>
<feature type="chain" id="PRO_5030082972" evidence="1">
    <location>
        <begin position="23"/>
        <end position="186"/>
    </location>
</feature>